<comment type="caution">
    <text evidence="3">The sequence shown here is derived from an EMBL/GenBank/DDBJ whole genome shotgun (WGS) entry which is preliminary data.</text>
</comment>
<dbReference type="AlphaFoldDB" id="A0A0G0MZX7"/>
<accession>A0A0G0MZX7</accession>
<name>A0A0G0MZX7_9BACT</name>
<keyword evidence="1" id="KW-1133">Transmembrane helix</keyword>
<keyword evidence="1" id="KW-0472">Membrane</keyword>
<keyword evidence="1" id="KW-0812">Transmembrane</keyword>
<feature type="transmembrane region" description="Helical" evidence="1">
    <location>
        <begin position="252"/>
        <end position="268"/>
    </location>
</feature>
<gene>
    <name evidence="3" type="ORF">US99_C0001G0014</name>
</gene>
<dbReference type="EMBL" id="LBVC01000001">
    <property type="protein sequence ID" value="KKQ79159.1"/>
    <property type="molecule type" value="Genomic_DNA"/>
</dbReference>
<organism evidence="3 4">
    <name type="scientific">Candidatus Daviesbacteria bacterium GW2011_GWF2_38_6</name>
    <dbReference type="NCBI Taxonomy" id="1618432"/>
    <lineage>
        <taxon>Bacteria</taxon>
        <taxon>Candidatus Daviesiibacteriota</taxon>
    </lineage>
</organism>
<evidence type="ECO:0000259" key="2">
    <source>
        <dbReference type="Pfam" id="PF13231"/>
    </source>
</evidence>
<proteinExistence type="predicted"/>
<dbReference type="InterPro" id="IPR038731">
    <property type="entry name" value="RgtA/B/C-like"/>
</dbReference>
<feature type="transmembrane region" description="Helical" evidence="1">
    <location>
        <begin position="274"/>
        <end position="294"/>
    </location>
</feature>
<feature type="transmembrane region" description="Helical" evidence="1">
    <location>
        <begin position="181"/>
        <end position="199"/>
    </location>
</feature>
<sequence length="443" mass="51195">MTKFFLLIIIIAHIFILSRLIFFPYPELFIYPYLTNHGLKPYSQILDQHFPGLMFLPVNFDNLGMNDATSARLWLYAIVAITHVLLFLISKKILGEKKAFLANFLYLLWQPFFEGWVLWIDNFLPLMLLPAAYFLYRKNFIFSGLLIGVAVVFKQTIIPLSIMAFLYILLSEKNIKKTTGYLLGLILPVILMILYFIWIGVFPDFWYWTITFNLTVYASLGTQIPTSFGFISRVLMVYIASLSGFLYKEKRLKIIVFIFLVGSLIGAFDRANFVHFQPSLPFAVILTGLGVYSLTKRKTGFILIAIYLTVTIWWQNIFYKGHISNKVFFFDDSTYAISNKIRQYTKEGDKIFVFGAAPHLYQMSQTLPAGDIFVFQFPWFLSVAEDRILQGLEKDRPSIIIADKTVKIEGMPIADFAKKINSYINENYQKIDSTGSVDILKRK</sequence>
<feature type="transmembrane region" description="Helical" evidence="1">
    <location>
        <begin position="101"/>
        <end position="120"/>
    </location>
</feature>
<evidence type="ECO:0000313" key="4">
    <source>
        <dbReference type="Proteomes" id="UP000034324"/>
    </source>
</evidence>
<feature type="transmembrane region" description="Helical" evidence="1">
    <location>
        <begin position="301"/>
        <end position="319"/>
    </location>
</feature>
<reference evidence="3 4" key="1">
    <citation type="journal article" date="2015" name="Nature">
        <title>rRNA introns, odd ribosomes, and small enigmatic genomes across a large radiation of phyla.</title>
        <authorList>
            <person name="Brown C.T."/>
            <person name="Hug L.A."/>
            <person name="Thomas B.C."/>
            <person name="Sharon I."/>
            <person name="Castelle C.J."/>
            <person name="Singh A."/>
            <person name="Wilkins M.J."/>
            <person name="Williams K.H."/>
            <person name="Banfield J.F."/>
        </authorList>
    </citation>
    <scope>NUCLEOTIDE SEQUENCE [LARGE SCALE GENOMIC DNA]</scope>
</reference>
<feature type="domain" description="Glycosyltransferase RgtA/B/C/D-like" evidence="2">
    <location>
        <begin position="62"/>
        <end position="198"/>
    </location>
</feature>
<evidence type="ECO:0000256" key="1">
    <source>
        <dbReference type="SAM" id="Phobius"/>
    </source>
</evidence>
<dbReference type="Proteomes" id="UP000034324">
    <property type="component" value="Unassembled WGS sequence"/>
</dbReference>
<evidence type="ECO:0000313" key="3">
    <source>
        <dbReference type="EMBL" id="KKQ79159.1"/>
    </source>
</evidence>
<feature type="transmembrane region" description="Helical" evidence="1">
    <location>
        <begin position="140"/>
        <end position="169"/>
    </location>
</feature>
<feature type="transmembrane region" description="Helical" evidence="1">
    <location>
        <begin position="5"/>
        <end position="25"/>
    </location>
</feature>
<protein>
    <recommendedName>
        <fullName evidence="2">Glycosyltransferase RgtA/B/C/D-like domain-containing protein</fullName>
    </recommendedName>
</protein>
<dbReference type="Pfam" id="PF13231">
    <property type="entry name" value="PMT_2"/>
    <property type="match status" value="1"/>
</dbReference>
<feature type="transmembrane region" description="Helical" evidence="1">
    <location>
        <begin position="73"/>
        <end position="89"/>
    </location>
</feature>